<evidence type="ECO:0000256" key="3">
    <source>
        <dbReference type="SAM" id="MobiDB-lite"/>
    </source>
</evidence>
<evidence type="ECO:0000256" key="2">
    <source>
        <dbReference type="ARBA" id="ARBA00022679"/>
    </source>
</evidence>
<dbReference type="InterPro" id="IPR005194">
    <property type="entry name" value="Glyco_hydro_65_C"/>
</dbReference>
<dbReference type="Pfam" id="PF17167">
    <property type="entry name" value="Glyco_hydro_94"/>
    <property type="match status" value="1"/>
</dbReference>
<dbReference type="InterPro" id="IPR033432">
    <property type="entry name" value="GH94_catalytic"/>
</dbReference>
<dbReference type="Gene3D" id="2.70.98.40">
    <property type="entry name" value="Glycoside hydrolase, family 65, N-terminal domain"/>
    <property type="match status" value="1"/>
</dbReference>
<evidence type="ECO:0000313" key="7">
    <source>
        <dbReference type="EMBL" id="HGZ43329.1"/>
    </source>
</evidence>
<dbReference type="GO" id="GO:0016757">
    <property type="term" value="F:glycosyltransferase activity"/>
    <property type="evidence" value="ECO:0007669"/>
    <property type="project" value="UniProtKB-KW"/>
</dbReference>
<dbReference type="GO" id="GO:0030246">
    <property type="term" value="F:carbohydrate binding"/>
    <property type="evidence" value="ECO:0007669"/>
    <property type="project" value="InterPro"/>
</dbReference>
<dbReference type="Pfam" id="PF03633">
    <property type="entry name" value="Glyco_hydro_65C"/>
    <property type="match status" value="1"/>
</dbReference>
<feature type="domain" description="Glycosyl hydrolase 94 catalytic" evidence="6">
    <location>
        <begin position="311"/>
        <end position="722"/>
    </location>
</feature>
<dbReference type="SUPFAM" id="SSF74650">
    <property type="entry name" value="Galactose mutarotase-like"/>
    <property type="match status" value="1"/>
</dbReference>
<dbReference type="EMBL" id="DSQF01000017">
    <property type="protein sequence ID" value="HGZ43329.1"/>
    <property type="molecule type" value="Genomic_DNA"/>
</dbReference>
<proteinExistence type="predicted"/>
<dbReference type="GO" id="GO:0005975">
    <property type="term" value="P:carbohydrate metabolic process"/>
    <property type="evidence" value="ECO:0007669"/>
    <property type="project" value="InterPro"/>
</dbReference>
<dbReference type="InterPro" id="IPR008928">
    <property type="entry name" value="6-hairpin_glycosidase_sf"/>
</dbReference>
<dbReference type="InterPro" id="IPR011013">
    <property type="entry name" value="Gal_mutarotase_sf_dom"/>
</dbReference>
<name>A0A832I241_UNCEI</name>
<dbReference type="Gene3D" id="1.50.10.10">
    <property type="match status" value="1"/>
</dbReference>
<keyword evidence="2 7" id="KW-0808">Transferase</keyword>
<feature type="compositionally biased region" description="Low complexity" evidence="3">
    <location>
        <begin position="801"/>
        <end position="822"/>
    </location>
</feature>
<evidence type="ECO:0000259" key="6">
    <source>
        <dbReference type="Pfam" id="PF17167"/>
    </source>
</evidence>
<feature type="region of interest" description="Disordered" evidence="3">
    <location>
        <begin position="801"/>
        <end position="832"/>
    </location>
</feature>
<organism evidence="7">
    <name type="scientific">Eiseniibacteriota bacterium</name>
    <dbReference type="NCBI Taxonomy" id="2212470"/>
    <lineage>
        <taxon>Bacteria</taxon>
        <taxon>Candidatus Eiseniibacteriota</taxon>
    </lineage>
</organism>
<dbReference type="InterPro" id="IPR052047">
    <property type="entry name" value="GH94_Enzymes"/>
</dbReference>
<comment type="caution">
    <text evidence="7">The sequence shown here is derived from an EMBL/GenBank/DDBJ whole genome shotgun (WGS) entry which is preliminary data.</text>
</comment>
<reference evidence="7" key="1">
    <citation type="journal article" date="2020" name="mSystems">
        <title>Genome- and Community-Level Interaction Insights into Carbon Utilization and Element Cycling Functions of Hydrothermarchaeota in Hydrothermal Sediment.</title>
        <authorList>
            <person name="Zhou Z."/>
            <person name="Liu Y."/>
            <person name="Xu W."/>
            <person name="Pan J."/>
            <person name="Luo Z.H."/>
            <person name="Li M."/>
        </authorList>
    </citation>
    <scope>NUCLEOTIDE SEQUENCE [LARGE SCALE GENOMIC DNA]</scope>
    <source>
        <strain evidence="7">SpSt-381</strain>
    </source>
</reference>
<protein>
    <submittedName>
        <fullName evidence="7">Glycosyl transferase family 36</fullName>
    </submittedName>
</protein>
<dbReference type="SUPFAM" id="SSF48208">
    <property type="entry name" value="Six-hairpin glycosidases"/>
    <property type="match status" value="1"/>
</dbReference>
<evidence type="ECO:0000259" key="5">
    <source>
        <dbReference type="Pfam" id="PF06165"/>
    </source>
</evidence>
<evidence type="ECO:0000256" key="1">
    <source>
        <dbReference type="ARBA" id="ARBA00022676"/>
    </source>
</evidence>
<keyword evidence="1" id="KW-0328">Glycosyltransferase</keyword>
<dbReference type="InterPro" id="IPR037018">
    <property type="entry name" value="GH65_N"/>
</dbReference>
<dbReference type="PANTHER" id="PTHR37469:SF2">
    <property type="entry name" value="CELLOBIONIC ACID PHOSPHORYLASE"/>
    <property type="match status" value="1"/>
</dbReference>
<sequence length="832" mass="94429">MSTLFPTRYGHFTEDGREYVITRPDTPKPWVNVICPGDYGTVITQGGSGYSWQTHATLNRLTRWEQDLVRDEWGKFLYCRDRASGAHWSLAWQPVRATPERYVCRHGLGYTVFESRQHGVDSEWTVFVPPGEPLELWRVVLRNRGGERRELDLFSYFEWNLGPAPDTHREFHRLFIETACERGTLFATKRLNTIAEHGRGQPWNVEWPHVAFHAASEEPIAWETDKERFLGQWGSLAAPAAVRKPHLSNHTGKWQDGIGALQVAVVLDPGEEREIVFTLGLADTRAAAARLAAKYRDPAACEAAWERTRAFWERTLEPLEVATPDAAFDVLTNTWLKYQAISCRLWGRTGYFQMGGAYGYRDQLQDSQVFLPLDPSHTRRQLLLHAAHQFSDGTAWHWWHPLTEEGAKKTYNDDLLWLPFVLLAYLRETADWEVLDERVPFLGADGRPSKDVGTLYAHARRAIDSFWTRMSRRGVPLMGAGDWNDGLSAIGNRLKSESVWLAHFLAGILDGWCELEARRPRGDTATAARYRREAARLRAAVNRHFWDGAWYQRATKDSGEVIGSRRCREGKIFLNAQTWAILHDVVTPERLPKVLASLEKHLYREYGPLLLAPAYRTPDETIGYLTRYSPGSRENGGLYTHAGLWAVQAECKLGRREQAWRLYRSFCPVVRGLDPDAYQVEPYVMPGNVDGPDSPNFGRGGWTWYTGSAAWTFRVGTEWILGVRPEWDGLRVAPCLPPGWKGFTMKRRFRGSTYRIMVTTGAEALEVLVDGRPHGSTLIPAFRDRRAHAVIVRLPADWAPAPGAPGMAPAPARTPTRAAAAKRATRPARGRR</sequence>
<evidence type="ECO:0000259" key="4">
    <source>
        <dbReference type="Pfam" id="PF03633"/>
    </source>
</evidence>
<dbReference type="PANTHER" id="PTHR37469">
    <property type="entry name" value="CELLOBIONIC ACID PHOSPHORYLASE-RELATED"/>
    <property type="match status" value="1"/>
</dbReference>
<dbReference type="SMART" id="SM01068">
    <property type="entry name" value="CBM_X"/>
    <property type="match status" value="1"/>
</dbReference>
<feature type="compositionally biased region" description="Basic residues" evidence="3">
    <location>
        <begin position="823"/>
        <end position="832"/>
    </location>
</feature>
<accession>A0A832I241</accession>
<gene>
    <name evidence="7" type="ORF">ENR23_07890</name>
</gene>
<feature type="domain" description="Glycosyl hydrolase 94 supersandwich" evidence="5">
    <location>
        <begin position="17"/>
        <end position="298"/>
    </location>
</feature>
<feature type="domain" description="Glycoside hydrolase family 65 C-terminal" evidence="4">
    <location>
        <begin position="727"/>
        <end position="761"/>
    </location>
</feature>
<dbReference type="InterPro" id="IPR012341">
    <property type="entry name" value="6hp_glycosidase-like_sf"/>
</dbReference>
<dbReference type="InterPro" id="IPR010383">
    <property type="entry name" value="Glyco_hydrolase_94_b-supersand"/>
</dbReference>
<dbReference type="Gene3D" id="2.60.420.10">
    <property type="entry name" value="Maltose phosphorylase, domain 3"/>
    <property type="match status" value="1"/>
</dbReference>
<dbReference type="AlphaFoldDB" id="A0A832I241"/>
<dbReference type="Pfam" id="PF06165">
    <property type="entry name" value="GH94_b-supersand"/>
    <property type="match status" value="1"/>
</dbReference>